<dbReference type="Pfam" id="PF02214">
    <property type="entry name" value="BTB_2"/>
    <property type="match status" value="1"/>
</dbReference>
<dbReference type="InterPro" id="IPR001870">
    <property type="entry name" value="B30.2/SPRY"/>
</dbReference>
<dbReference type="EMBL" id="CAJVPV010002382">
    <property type="protein sequence ID" value="CAG8524854.1"/>
    <property type="molecule type" value="Genomic_DNA"/>
</dbReference>
<keyword evidence="3" id="KW-1185">Reference proteome</keyword>
<dbReference type="Gene3D" id="2.60.120.920">
    <property type="match status" value="1"/>
</dbReference>
<feature type="domain" description="B30.2/SPRY" evidence="1">
    <location>
        <begin position="1"/>
        <end position="188"/>
    </location>
</feature>
<name>A0A9N9FCT3_9GLOM</name>
<dbReference type="PANTHER" id="PTHR14499:SF136">
    <property type="entry name" value="GH08630P"/>
    <property type="match status" value="1"/>
</dbReference>
<evidence type="ECO:0000313" key="3">
    <source>
        <dbReference type="Proteomes" id="UP000789342"/>
    </source>
</evidence>
<dbReference type="SUPFAM" id="SSF54695">
    <property type="entry name" value="POZ domain"/>
    <property type="match status" value="1"/>
</dbReference>
<proteinExistence type="predicted"/>
<evidence type="ECO:0000259" key="1">
    <source>
        <dbReference type="PROSITE" id="PS50188"/>
    </source>
</evidence>
<dbReference type="InterPro" id="IPR043136">
    <property type="entry name" value="B30.2/SPRY_sf"/>
</dbReference>
<dbReference type="GO" id="GO:0051260">
    <property type="term" value="P:protein homooligomerization"/>
    <property type="evidence" value="ECO:0007669"/>
    <property type="project" value="InterPro"/>
</dbReference>
<organism evidence="2 3">
    <name type="scientific">Acaulospora morrowiae</name>
    <dbReference type="NCBI Taxonomy" id="94023"/>
    <lineage>
        <taxon>Eukaryota</taxon>
        <taxon>Fungi</taxon>
        <taxon>Fungi incertae sedis</taxon>
        <taxon>Mucoromycota</taxon>
        <taxon>Glomeromycotina</taxon>
        <taxon>Glomeromycetes</taxon>
        <taxon>Diversisporales</taxon>
        <taxon>Acaulosporaceae</taxon>
        <taxon>Acaulospora</taxon>
    </lineage>
</organism>
<protein>
    <submittedName>
        <fullName evidence="2">9255_t:CDS:1</fullName>
    </submittedName>
</protein>
<dbReference type="PANTHER" id="PTHR14499">
    <property type="entry name" value="POTASSIUM CHANNEL TETRAMERIZATION DOMAIN-CONTAINING"/>
    <property type="match status" value="1"/>
</dbReference>
<dbReference type="AlphaFoldDB" id="A0A9N9FCT3"/>
<sequence length="201" mass="23254">MVLPTAWSLDDKSTFLSVDSGGLGVIHKGPSDYAAILANHPIPPQCELFYFEVDIIEGRNRENKRFIGIGFCEKTVDLNGVPGLFNKSWGYHGDDGKFFRESPNNGHPYGPLFSTAHPDTLLGTMFQERNRHLLDLTDQNEYFFDRDGIIFRYIMQFYRTGEIFWPEETNFIISPTQNLHITRRELELELDYFQIPVPKKD</sequence>
<dbReference type="InterPro" id="IPR013320">
    <property type="entry name" value="ConA-like_dom_sf"/>
</dbReference>
<dbReference type="PROSITE" id="PS50188">
    <property type="entry name" value="B302_SPRY"/>
    <property type="match status" value="1"/>
</dbReference>
<evidence type="ECO:0000313" key="2">
    <source>
        <dbReference type="EMBL" id="CAG8524854.1"/>
    </source>
</evidence>
<dbReference type="InterPro" id="IPR011333">
    <property type="entry name" value="SKP1/BTB/POZ_sf"/>
</dbReference>
<comment type="caution">
    <text evidence="2">The sequence shown here is derived from an EMBL/GenBank/DDBJ whole genome shotgun (WGS) entry which is preliminary data.</text>
</comment>
<dbReference type="InterPro" id="IPR003131">
    <property type="entry name" value="T1-type_BTB"/>
</dbReference>
<gene>
    <name evidence="2" type="ORF">AMORRO_LOCUS4389</name>
</gene>
<dbReference type="SUPFAM" id="SSF49899">
    <property type="entry name" value="Concanavalin A-like lectins/glucanases"/>
    <property type="match status" value="1"/>
</dbReference>
<dbReference type="OrthoDB" id="25503at2759"/>
<dbReference type="Proteomes" id="UP000789342">
    <property type="component" value="Unassembled WGS sequence"/>
</dbReference>
<reference evidence="2" key="1">
    <citation type="submission" date="2021-06" db="EMBL/GenBank/DDBJ databases">
        <authorList>
            <person name="Kallberg Y."/>
            <person name="Tangrot J."/>
            <person name="Rosling A."/>
        </authorList>
    </citation>
    <scope>NUCLEOTIDE SEQUENCE</scope>
    <source>
        <strain evidence="2">CL551</strain>
    </source>
</reference>
<accession>A0A9N9FCT3</accession>